<dbReference type="GO" id="GO:0140359">
    <property type="term" value="F:ABC-type transporter activity"/>
    <property type="evidence" value="ECO:0007669"/>
    <property type="project" value="InterPro"/>
</dbReference>
<feature type="domain" description="ABC transmembrane type-1" evidence="12">
    <location>
        <begin position="88"/>
        <end position="425"/>
    </location>
</feature>
<dbReference type="GO" id="GO:0016887">
    <property type="term" value="F:ATP hydrolysis activity"/>
    <property type="evidence" value="ECO:0007669"/>
    <property type="project" value="InterPro"/>
</dbReference>
<keyword evidence="6" id="KW-0067">ATP-binding</keyword>
<dbReference type="InterPro" id="IPR017871">
    <property type="entry name" value="ABC_transporter-like_CS"/>
</dbReference>
<dbReference type="FunFam" id="3.40.50.300:FF:001577">
    <property type="entry name" value="ABC bile acid transporter"/>
    <property type="match status" value="1"/>
</dbReference>
<feature type="transmembrane region" description="Helical" evidence="10">
    <location>
        <begin position="728"/>
        <end position="749"/>
    </location>
</feature>
<feature type="transmembrane region" description="Helical" evidence="10">
    <location>
        <begin position="786"/>
        <end position="816"/>
    </location>
</feature>
<feature type="region of interest" description="Disordered" evidence="9">
    <location>
        <begin position="176"/>
        <end position="201"/>
    </location>
</feature>
<gene>
    <name evidence="13" type="primary">abcC3</name>
    <name evidence="13" type="ORF">DIS24_g4633</name>
</gene>
<evidence type="ECO:0000256" key="1">
    <source>
        <dbReference type="ARBA" id="ARBA00004141"/>
    </source>
</evidence>
<evidence type="ECO:0000256" key="10">
    <source>
        <dbReference type="SAM" id="Phobius"/>
    </source>
</evidence>
<keyword evidence="5" id="KW-0547">Nucleotide-binding</keyword>
<dbReference type="CDD" id="cd03250">
    <property type="entry name" value="ABCC_MRP_domain1"/>
    <property type="match status" value="1"/>
</dbReference>
<dbReference type="InterPro" id="IPR003593">
    <property type="entry name" value="AAA+_ATPase"/>
</dbReference>
<evidence type="ECO:0000256" key="6">
    <source>
        <dbReference type="ARBA" id="ARBA00022840"/>
    </source>
</evidence>
<feature type="domain" description="ABC transmembrane type-1" evidence="12">
    <location>
        <begin position="769"/>
        <end position="1029"/>
    </location>
</feature>
<comment type="caution">
    <text evidence="13">The sequence shown here is derived from an EMBL/GenBank/DDBJ whole genome shotgun (WGS) entry which is preliminary data.</text>
</comment>
<dbReference type="FunFam" id="1.20.1560.10:FF:000013">
    <property type="entry name" value="ABC transporter C family member 2"/>
    <property type="match status" value="1"/>
</dbReference>
<keyword evidence="4" id="KW-0677">Repeat</keyword>
<keyword evidence="7 10" id="KW-1133">Transmembrane helix</keyword>
<evidence type="ECO:0000259" key="12">
    <source>
        <dbReference type="PROSITE" id="PS50929"/>
    </source>
</evidence>
<evidence type="ECO:0000256" key="5">
    <source>
        <dbReference type="ARBA" id="ARBA00022741"/>
    </source>
</evidence>
<dbReference type="InterPro" id="IPR011527">
    <property type="entry name" value="ABC1_TM_dom"/>
</dbReference>
<sequence>MPTTDISKPSSSPTSELRSPEDNLTLWQFLSVSWMSPLIALGAKRQLHDEDVWFLPYDFQHNRLHILFRELKGSVVKRLLLANGLDLIITTTLAILESGANLVAPVLLQQLLRAIERGGSGRKEAVIFATSILAVRMVAAQSAVVSLWFCRRCYERSRGEMITMIYEKTLTRKSFGAPEEEKKKQDDSDESEIDQSSAESPKGKTFFARLWSRLSRVFRRTQQDGKAHKEAAKQPASMGKILNLMRNDVYEVAQRFWEFPDIFTKPLRMVISVILIWKLLGWPCLFGVTVVIAAQLINAGYVRLLLHWERVRRVATDQRLHATSQFIEAIRHLRWYDWQDQWLDKIMDARQRELNLRVITTTLQMLIGSNNIMAGCLFPVCAFFAYTLLAGRPLSVDIAFPALQLFNMLAVSLREIPGLITTLLNASVAVGRINDFMAEPDKEEEYSELRGTDIAFHDTSFAWPGSTNTVLDNLNLQFTTGLTVIVGKVGTGKTALLQAVLGELDKRNGEVVVPDEMIGYCAQTPWLQHMSIRENILFSSPLDEARYKQVLEACALTPDMANFKHGDLSDLGENGVGLSGGQRARVALARAIYSPARTLLLDDPLAALDHNTAETIVSRLLRGPLVEGRTILLVTHRVDLVCHIADQIVEIQDNKAQIIDAEALIEELHGPDGVQAGAIAPLEEDPTEEEDKQADSEPDKFIEEEGRKHGEVMASVYWEYIKAGKIRWWITLIVIFALFRLARLFNYWFLKAWGEAYEEAGEQAISFGLSSFFDKLPPPETNVRPWLLWFFIIAMLLTAMYFLSDVALLIIVYTAGKRLYKEVMWKVSRANFRFYDVTPVGRLMNRVTSDIGTLDGGISDQLQSVAWYLIGWIAAIVVIASVTPLFLIVSLILTAWFVYIFMRFLPTSQSLRRLEMVSLSPLMSNFGILLNGLTTIRAFRAQPRFQDRVIAVTDAFQKMDHFYWSLQAWLTYRFDALSAFSSYGLTLLALYEDLTPGLTAFMLTSASNFVLFTHSLCKQYGKLQMDFVSVERVVELLHLDEEPVGTVVPPAAWPSTDADIVLDNVTVRYAPHLEPSLENVSLRIPARATCAIVGRTGSGKSTLALALLRTVRPEAEAEGGGGGGGSITVGGVDLADVDVHAWRQRITFVAQDPVLFPGTMRDNLDPVRAHGDDECAAVLARVLNEHGSHSSSSDDNDNNNNQQQWTLDSRVEAGGKNLSQGQRQLVGLGRAILRRSPIIILDEATASIDKETSTAIQEVLREELRDSTVITIAHRVEAVKGADFAVVLDKGRVVRAGKPEDVVMG</sequence>
<dbReference type="SMART" id="SM00382">
    <property type="entry name" value="AAA"/>
    <property type="match status" value="2"/>
</dbReference>
<dbReference type="Gene3D" id="3.40.50.300">
    <property type="entry name" value="P-loop containing nucleotide triphosphate hydrolases"/>
    <property type="match status" value="2"/>
</dbReference>
<dbReference type="InterPro" id="IPR050173">
    <property type="entry name" value="ABC_transporter_C-like"/>
</dbReference>
<dbReference type="FunFam" id="3.40.50.300:FF:001751">
    <property type="entry name" value="ABC bile acid transporter"/>
    <property type="match status" value="1"/>
</dbReference>
<keyword evidence="14" id="KW-1185">Reference proteome</keyword>
<dbReference type="Pfam" id="PF00005">
    <property type="entry name" value="ABC_tran"/>
    <property type="match status" value="2"/>
</dbReference>
<comment type="subcellular location">
    <subcellularLocation>
        <location evidence="1">Membrane</location>
        <topology evidence="1">Multi-pass membrane protein</topology>
    </subcellularLocation>
</comment>
<dbReference type="PANTHER" id="PTHR24223:SF415">
    <property type="entry name" value="FI20190P1"/>
    <property type="match status" value="1"/>
</dbReference>
<feature type="transmembrane region" description="Helical" evidence="10">
    <location>
        <begin position="372"/>
        <end position="389"/>
    </location>
</feature>
<dbReference type="PROSITE" id="PS50929">
    <property type="entry name" value="ABC_TM1F"/>
    <property type="match status" value="2"/>
</dbReference>
<accession>A0AA39YU04</accession>
<dbReference type="EMBL" id="JAUJDW010000017">
    <property type="protein sequence ID" value="KAK0658637.1"/>
    <property type="molecule type" value="Genomic_DNA"/>
</dbReference>
<proteinExistence type="predicted"/>
<feature type="transmembrane region" description="Helical" evidence="10">
    <location>
        <begin position="922"/>
        <end position="939"/>
    </location>
</feature>
<dbReference type="PROSITE" id="PS50893">
    <property type="entry name" value="ABC_TRANSPORTER_2"/>
    <property type="match status" value="2"/>
</dbReference>
<dbReference type="GO" id="GO:0016020">
    <property type="term" value="C:membrane"/>
    <property type="evidence" value="ECO:0007669"/>
    <property type="project" value="UniProtKB-SubCell"/>
</dbReference>
<name>A0AA39YU04_9PEZI</name>
<evidence type="ECO:0000313" key="13">
    <source>
        <dbReference type="EMBL" id="KAK0658637.1"/>
    </source>
</evidence>
<keyword evidence="3 10" id="KW-0812">Transmembrane</keyword>
<evidence type="ECO:0000259" key="11">
    <source>
        <dbReference type="PROSITE" id="PS50893"/>
    </source>
</evidence>
<reference evidence="13" key="1">
    <citation type="submission" date="2023-06" db="EMBL/GenBank/DDBJ databases">
        <title>Multi-omics analyses reveal the molecular pathogenesis toolkit of Lasiodiplodia hormozganensis, a cross-kingdom pathogen.</title>
        <authorList>
            <person name="Felix C."/>
            <person name="Meneses R."/>
            <person name="Goncalves M.F.M."/>
            <person name="Tilleman L."/>
            <person name="Duarte A.S."/>
            <person name="Jorrin-Novo J.V."/>
            <person name="Van De Peer Y."/>
            <person name="Deforce D."/>
            <person name="Van Nieuwerburgh F."/>
            <person name="Esteves A.C."/>
            <person name="Alves A."/>
        </authorList>
    </citation>
    <scope>NUCLEOTIDE SEQUENCE</scope>
    <source>
        <strain evidence="13">CBS 339.90</strain>
    </source>
</reference>
<feature type="transmembrane region" description="Helical" evidence="10">
    <location>
        <begin position="869"/>
        <end position="902"/>
    </location>
</feature>
<evidence type="ECO:0000256" key="4">
    <source>
        <dbReference type="ARBA" id="ARBA00022737"/>
    </source>
</evidence>
<dbReference type="SUPFAM" id="SSF52540">
    <property type="entry name" value="P-loop containing nucleoside triphosphate hydrolases"/>
    <property type="match status" value="2"/>
</dbReference>
<dbReference type="InterPro" id="IPR036640">
    <property type="entry name" value="ABC1_TM_sf"/>
</dbReference>
<evidence type="ECO:0000256" key="9">
    <source>
        <dbReference type="SAM" id="MobiDB-lite"/>
    </source>
</evidence>
<keyword evidence="2" id="KW-0813">Transport</keyword>
<evidence type="ECO:0000256" key="7">
    <source>
        <dbReference type="ARBA" id="ARBA00022989"/>
    </source>
</evidence>
<dbReference type="Pfam" id="PF00664">
    <property type="entry name" value="ABC_membrane"/>
    <property type="match status" value="2"/>
</dbReference>
<dbReference type="SUPFAM" id="SSF90123">
    <property type="entry name" value="ABC transporter transmembrane region"/>
    <property type="match status" value="2"/>
</dbReference>
<dbReference type="CDD" id="cd18596">
    <property type="entry name" value="ABC_6TM_VMR1_D1_like"/>
    <property type="match status" value="1"/>
</dbReference>
<dbReference type="PROSITE" id="PS00211">
    <property type="entry name" value="ABC_TRANSPORTER_1"/>
    <property type="match status" value="2"/>
</dbReference>
<feature type="domain" description="ABC transporter" evidence="11">
    <location>
        <begin position="449"/>
        <end position="678"/>
    </location>
</feature>
<dbReference type="GO" id="GO:0005737">
    <property type="term" value="C:cytoplasm"/>
    <property type="evidence" value="ECO:0007669"/>
    <property type="project" value="UniProtKB-ARBA"/>
</dbReference>
<dbReference type="CDD" id="cd18604">
    <property type="entry name" value="ABC_6TM_VMR1_D2_like"/>
    <property type="match status" value="1"/>
</dbReference>
<feature type="domain" description="ABC transporter" evidence="11">
    <location>
        <begin position="1060"/>
        <end position="1304"/>
    </location>
</feature>
<dbReference type="Gene3D" id="1.20.1560.10">
    <property type="entry name" value="ABC transporter type 1, transmembrane domain"/>
    <property type="match status" value="2"/>
</dbReference>
<dbReference type="InterPro" id="IPR003439">
    <property type="entry name" value="ABC_transporter-like_ATP-bd"/>
</dbReference>
<dbReference type="GO" id="GO:0005524">
    <property type="term" value="F:ATP binding"/>
    <property type="evidence" value="ECO:0007669"/>
    <property type="project" value="UniProtKB-KW"/>
</dbReference>
<dbReference type="InterPro" id="IPR027417">
    <property type="entry name" value="P-loop_NTPase"/>
</dbReference>
<protein>
    <submittedName>
        <fullName evidence="13">ABC transporter C family member 3</fullName>
    </submittedName>
</protein>
<organism evidence="13 14">
    <name type="scientific">Lasiodiplodia hormozganensis</name>
    <dbReference type="NCBI Taxonomy" id="869390"/>
    <lineage>
        <taxon>Eukaryota</taxon>
        <taxon>Fungi</taxon>
        <taxon>Dikarya</taxon>
        <taxon>Ascomycota</taxon>
        <taxon>Pezizomycotina</taxon>
        <taxon>Dothideomycetes</taxon>
        <taxon>Dothideomycetes incertae sedis</taxon>
        <taxon>Botryosphaeriales</taxon>
        <taxon>Botryosphaeriaceae</taxon>
        <taxon>Lasiodiplodia</taxon>
    </lineage>
</organism>
<feature type="transmembrane region" description="Helical" evidence="10">
    <location>
        <begin position="275"/>
        <end position="297"/>
    </location>
</feature>
<evidence type="ECO:0000313" key="14">
    <source>
        <dbReference type="Proteomes" id="UP001175001"/>
    </source>
</evidence>
<evidence type="ECO:0000256" key="2">
    <source>
        <dbReference type="ARBA" id="ARBA00022448"/>
    </source>
</evidence>
<evidence type="ECO:0000256" key="3">
    <source>
        <dbReference type="ARBA" id="ARBA00022692"/>
    </source>
</evidence>
<dbReference type="PANTHER" id="PTHR24223">
    <property type="entry name" value="ATP-BINDING CASSETTE SUB-FAMILY C"/>
    <property type="match status" value="1"/>
</dbReference>
<evidence type="ECO:0000256" key="8">
    <source>
        <dbReference type="ARBA" id="ARBA00023136"/>
    </source>
</evidence>
<dbReference type="CDD" id="cd03244">
    <property type="entry name" value="ABCC_MRP_domain2"/>
    <property type="match status" value="1"/>
</dbReference>
<dbReference type="Proteomes" id="UP001175001">
    <property type="component" value="Unassembled WGS sequence"/>
</dbReference>
<keyword evidence="8 10" id="KW-0472">Membrane</keyword>